<dbReference type="Gene3D" id="3.30.310.200">
    <property type="match status" value="1"/>
</dbReference>
<feature type="domain" description="Roc" evidence="12">
    <location>
        <begin position="437"/>
        <end position="610"/>
    </location>
</feature>
<dbReference type="InterPro" id="IPR003591">
    <property type="entry name" value="Leu-rich_rpt_typical-subtyp"/>
</dbReference>
<keyword evidence="9" id="KW-0342">GTP-binding</keyword>
<dbReference type="EC" id="2.7.11.1" evidence="1"/>
<dbReference type="Pfam" id="PF25497">
    <property type="entry name" value="COR-B"/>
    <property type="match status" value="1"/>
</dbReference>
<keyword evidence="7" id="KW-0418">Kinase</keyword>
<dbReference type="InterPro" id="IPR027417">
    <property type="entry name" value="P-loop_NTPase"/>
</dbReference>
<dbReference type="Pfam" id="PF23598">
    <property type="entry name" value="LRR_14"/>
    <property type="match status" value="1"/>
</dbReference>
<evidence type="ECO:0000256" key="6">
    <source>
        <dbReference type="ARBA" id="ARBA00022741"/>
    </source>
</evidence>
<gene>
    <name evidence="13" type="ORF">ACEZDJ_36785</name>
</gene>
<evidence type="ECO:0000256" key="1">
    <source>
        <dbReference type="ARBA" id="ARBA00012513"/>
    </source>
</evidence>
<dbReference type="Proteomes" id="UP001592528">
    <property type="component" value="Unassembled WGS sequence"/>
</dbReference>
<dbReference type="EMBL" id="JBHEZZ010000034">
    <property type="protein sequence ID" value="MFC1406856.1"/>
    <property type="molecule type" value="Genomic_DNA"/>
</dbReference>
<dbReference type="InterPro" id="IPR036388">
    <property type="entry name" value="WH-like_DNA-bd_sf"/>
</dbReference>
<keyword evidence="5" id="KW-0677">Repeat</keyword>
<dbReference type="PANTHER" id="PTHR48051:SF46">
    <property type="entry name" value="LEUCINE RICH REPEAT-CONTAINING DOMAIN PROTEIN"/>
    <property type="match status" value="1"/>
</dbReference>
<keyword evidence="3" id="KW-0433">Leucine-rich repeat</keyword>
<dbReference type="PRINTS" id="PR00019">
    <property type="entry name" value="LEURICHRPT"/>
</dbReference>
<dbReference type="InterPro" id="IPR001611">
    <property type="entry name" value="Leu-rich_rpt"/>
</dbReference>
<dbReference type="SUPFAM" id="SSF52540">
    <property type="entry name" value="P-loop containing nucleoside triphosphate hydrolases"/>
    <property type="match status" value="1"/>
</dbReference>
<dbReference type="Pfam" id="PF13855">
    <property type="entry name" value="LRR_8"/>
    <property type="match status" value="3"/>
</dbReference>
<dbReference type="SMART" id="SM00364">
    <property type="entry name" value="LRR_BAC"/>
    <property type="match status" value="14"/>
</dbReference>
<dbReference type="SUPFAM" id="SSF52058">
    <property type="entry name" value="L domain-like"/>
    <property type="match status" value="2"/>
</dbReference>
<evidence type="ECO:0000256" key="11">
    <source>
        <dbReference type="ARBA" id="ARBA00048679"/>
    </source>
</evidence>
<dbReference type="Pfam" id="PF00560">
    <property type="entry name" value="LRR_1"/>
    <property type="match status" value="2"/>
</dbReference>
<evidence type="ECO:0000256" key="4">
    <source>
        <dbReference type="ARBA" id="ARBA00022679"/>
    </source>
</evidence>
<proteinExistence type="predicted"/>
<comment type="caution">
    <text evidence="13">The sequence shown here is derived from an EMBL/GenBank/DDBJ whole genome shotgun (WGS) entry which is preliminary data.</text>
</comment>
<comment type="catalytic activity">
    <reaction evidence="10">
        <text>L-threonyl-[protein] + ATP = O-phospho-L-threonyl-[protein] + ADP + H(+)</text>
        <dbReference type="Rhea" id="RHEA:46608"/>
        <dbReference type="Rhea" id="RHEA-COMP:11060"/>
        <dbReference type="Rhea" id="RHEA-COMP:11605"/>
        <dbReference type="ChEBI" id="CHEBI:15378"/>
        <dbReference type="ChEBI" id="CHEBI:30013"/>
        <dbReference type="ChEBI" id="CHEBI:30616"/>
        <dbReference type="ChEBI" id="CHEBI:61977"/>
        <dbReference type="ChEBI" id="CHEBI:456216"/>
        <dbReference type="EC" id="2.7.11.1"/>
    </reaction>
</comment>
<dbReference type="Pfam" id="PF16095">
    <property type="entry name" value="COR-A"/>
    <property type="match status" value="1"/>
</dbReference>
<accession>A0ABV6UZH2</accession>
<dbReference type="InterPro" id="IPR020859">
    <property type="entry name" value="ROC"/>
</dbReference>
<evidence type="ECO:0000256" key="3">
    <source>
        <dbReference type="ARBA" id="ARBA00022614"/>
    </source>
</evidence>
<keyword evidence="2" id="KW-0723">Serine/threonine-protein kinase</keyword>
<dbReference type="Gene3D" id="1.10.10.10">
    <property type="entry name" value="Winged helix-like DNA-binding domain superfamily/Winged helix DNA-binding domain"/>
    <property type="match status" value="1"/>
</dbReference>
<evidence type="ECO:0000256" key="9">
    <source>
        <dbReference type="ARBA" id="ARBA00023134"/>
    </source>
</evidence>
<dbReference type="Gene3D" id="3.40.50.300">
    <property type="entry name" value="P-loop containing nucleotide triphosphate hydrolases"/>
    <property type="match status" value="1"/>
</dbReference>
<keyword evidence="4" id="KW-0808">Transferase</keyword>
<evidence type="ECO:0000256" key="8">
    <source>
        <dbReference type="ARBA" id="ARBA00022840"/>
    </source>
</evidence>
<protein>
    <recommendedName>
        <fullName evidence="1">non-specific serine/threonine protein kinase</fullName>
        <ecNumber evidence="1">2.7.11.1</ecNumber>
    </recommendedName>
</protein>
<dbReference type="Pfam" id="PF08477">
    <property type="entry name" value="Roc"/>
    <property type="match status" value="1"/>
</dbReference>
<name>A0ABV6UZH2_9ACTN</name>
<evidence type="ECO:0000313" key="13">
    <source>
        <dbReference type="EMBL" id="MFC1406856.1"/>
    </source>
</evidence>
<keyword evidence="14" id="KW-1185">Reference proteome</keyword>
<dbReference type="InterPro" id="IPR057263">
    <property type="entry name" value="COR-B"/>
</dbReference>
<dbReference type="SMART" id="SM00369">
    <property type="entry name" value="LRR_TYP"/>
    <property type="match status" value="18"/>
</dbReference>
<evidence type="ECO:0000259" key="12">
    <source>
        <dbReference type="PROSITE" id="PS51424"/>
    </source>
</evidence>
<dbReference type="PROSITE" id="PS51424">
    <property type="entry name" value="ROC"/>
    <property type="match status" value="1"/>
</dbReference>
<organism evidence="13 14">
    <name type="scientific">Streptacidiphilus cavernicola</name>
    <dbReference type="NCBI Taxonomy" id="3342716"/>
    <lineage>
        <taxon>Bacteria</taxon>
        <taxon>Bacillati</taxon>
        <taxon>Actinomycetota</taxon>
        <taxon>Actinomycetes</taxon>
        <taxon>Kitasatosporales</taxon>
        <taxon>Streptomycetaceae</taxon>
        <taxon>Streptacidiphilus</taxon>
    </lineage>
</organism>
<dbReference type="InterPro" id="IPR050216">
    <property type="entry name" value="LRR_domain-containing"/>
</dbReference>
<dbReference type="SMART" id="SM00365">
    <property type="entry name" value="LRR_SD22"/>
    <property type="match status" value="11"/>
</dbReference>
<dbReference type="Gene3D" id="3.80.10.10">
    <property type="entry name" value="Ribonuclease Inhibitor"/>
    <property type="match status" value="4"/>
</dbReference>
<sequence length="1168" mass="127870">MPEFLAGLTALTSLDLGGNKLPELPEWLGNLTALTDLDLSKNKLSALPECLADLTALTSLDLAGNELPELPEWLGNLTNLTDLDLSGNNLSALPECLTCLAALTSLDLARNEFLELPEWLGNLTNLTDLDLSGNNLSALPECLASLTALTSLDLGGNKLSVLLEWLGNLTGLTDLDLSDNGLSALPEFLAGLTALTSLDLGGNKLSVLPEWLGNLTALTDLDLSDNKLSALPESIENLTKLLSMDISKNDLSALPESLGNLARLTSLSLADNRISVLPNSIGKLTDLTYLYLYNAGLSALPESIGDLASLTDLILSENELSVLPDSIGKLTRLTSLYLYMNKISVLPSSIGDLVRLELLNLTGNDLLELPESLGNLTLLNHLYLSNSNLSMLPDSIGKLTKLQVLEVDGNSLTSPPPEVIAAGAGAVVAFLSGLAANPVRQWVSKVLVVGQGRAGKTSLLKALRGEAFDLGEDSTHGLTIGSLRMAHPDPACADVMMELATWDFGGQEIYHATHQFFLTERSLFVLVWDAQVGWEASLLYYWLDMIKARAPYAPVVLVATHLGPRPPDFPLNNLRQAYPGLIVESMAVDSETGHGLEELRAVIRRVAADLPLMGTRWPRPWLEAADTIRAHPENHVPAEELYAIMARCGVEDLVHQRALAAALHSLGDILFYPQDDELQDLVVLHPQWVTSYVSKVLDDETKELQANGALFTKAHQRRLWHDLSSGMRQHFVSMMERFDLSYRTSDRASSLVVELLPWDPPDFQNLWEGAFTSAHRELRLRYRLHTVPPGIPTWFIAREHRFTTGFHWRTGVLLRHSDGAHFGLLTMDKHAKTAELRVRGPYPQDFFAVLKDGLEETLDRYPGLGIERLVPCPVIGDDGEACPHEFRHEQLVARLSLEPPRETIECPVDFAELNVRQLLQGIEPPARSRSEELAEAVTGVVVGLRQQVEHHNEDVLDELRAMRIKQDAIAAEQQRTFLAAQRLNQSLNQVLCPSVMAVEHVRKRAGGLMGSVVRVHLYCEAPGAWHRAPGAEPYELKLTSGAIATVLPYVQTMLSLLKYVVPVAGASIGIASEDLAKHLKGDIETMEALVAGLPDELHTHDLSGVQTMVRATEDPQFRAMQGLLLALDPKQAWSGLSKVATPEGHIYWLCAAHTRQYRGLPGESAINP</sequence>
<dbReference type="InterPro" id="IPR032171">
    <property type="entry name" value="COR-A"/>
</dbReference>
<keyword evidence="8" id="KW-0067">ATP-binding</keyword>
<dbReference type="InterPro" id="IPR055414">
    <property type="entry name" value="LRR_R13L4/SHOC2-like"/>
</dbReference>
<evidence type="ECO:0000256" key="5">
    <source>
        <dbReference type="ARBA" id="ARBA00022737"/>
    </source>
</evidence>
<evidence type="ECO:0000256" key="10">
    <source>
        <dbReference type="ARBA" id="ARBA00047899"/>
    </source>
</evidence>
<evidence type="ECO:0000313" key="14">
    <source>
        <dbReference type="Proteomes" id="UP001592528"/>
    </source>
</evidence>
<dbReference type="PANTHER" id="PTHR48051">
    <property type="match status" value="1"/>
</dbReference>
<dbReference type="RefSeq" id="WP_380524968.1">
    <property type="nucleotide sequence ID" value="NZ_JBHEZZ010000034.1"/>
</dbReference>
<evidence type="ECO:0000256" key="7">
    <source>
        <dbReference type="ARBA" id="ARBA00022777"/>
    </source>
</evidence>
<dbReference type="Gene3D" id="3.30.70.1390">
    <property type="entry name" value="ROC domain from the Parkinson's disease-associated leucine-rich repeat kinase 2"/>
    <property type="match status" value="1"/>
</dbReference>
<reference evidence="13 14" key="1">
    <citation type="submission" date="2024-09" db="EMBL/GenBank/DDBJ databases">
        <authorList>
            <person name="Lee S.D."/>
        </authorList>
    </citation>
    <scope>NUCLEOTIDE SEQUENCE [LARGE SCALE GENOMIC DNA]</scope>
    <source>
        <strain evidence="13 14">N1-5</strain>
    </source>
</reference>
<comment type="catalytic activity">
    <reaction evidence="11">
        <text>L-seryl-[protein] + ATP = O-phospho-L-seryl-[protein] + ADP + H(+)</text>
        <dbReference type="Rhea" id="RHEA:17989"/>
        <dbReference type="Rhea" id="RHEA-COMP:9863"/>
        <dbReference type="Rhea" id="RHEA-COMP:11604"/>
        <dbReference type="ChEBI" id="CHEBI:15378"/>
        <dbReference type="ChEBI" id="CHEBI:29999"/>
        <dbReference type="ChEBI" id="CHEBI:30616"/>
        <dbReference type="ChEBI" id="CHEBI:83421"/>
        <dbReference type="ChEBI" id="CHEBI:456216"/>
        <dbReference type="EC" id="2.7.11.1"/>
    </reaction>
</comment>
<dbReference type="InterPro" id="IPR032675">
    <property type="entry name" value="LRR_dom_sf"/>
</dbReference>
<dbReference type="PROSITE" id="PS51450">
    <property type="entry name" value="LRR"/>
    <property type="match status" value="4"/>
</dbReference>
<keyword evidence="6" id="KW-0547">Nucleotide-binding</keyword>
<evidence type="ECO:0000256" key="2">
    <source>
        <dbReference type="ARBA" id="ARBA00022527"/>
    </source>
</evidence>